<dbReference type="Pfam" id="PF00931">
    <property type="entry name" value="NB-ARC"/>
    <property type="match status" value="1"/>
</dbReference>
<feature type="domain" description="DUF7779" evidence="3">
    <location>
        <begin position="277"/>
        <end position="363"/>
    </location>
</feature>
<dbReference type="SUPFAM" id="SSF48452">
    <property type="entry name" value="TPR-like"/>
    <property type="match status" value="1"/>
</dbReference>
<evidence type="ECO:0000259" key="3">
    <source>
        <dbReference type="Pfam" id="PF25000"/>
    </source>
</evidence>
<proteinExistence type="predicted"/>
<protein>
    <submittedName>
        <fullName evidence="4">Uncharacterized protein</fullName>
    </submittedName>
</protein>
<organism evidence="4">
    <name type="scientific">Streptomyces canus</name>
    <dbReference type="NCBI Taxonomy" id="58343"/>
    <lineage>
        <taxon>Bacteria</taxon>
        <taxon>Bacillati</taxon>
        <taxon>Actinomycetota</taxon>
        <taxon>Actinomycetes</taxon>
        <taxon>Kitasatosporales</taxon>
        <taxon>Streptomycetaceae</taxon>
        <taxon>Streptomyces</taxon>
        <taxon>Streptomyces aurantiacus group</taxon>
    </lineage>
</organism>
<evidence type="ECO:0000256" key="1">
    <source>
        <dbReference type="SAM" id="MobiDB-lite"/>
    </source>
</evidence>
<feature type="compositionally biased region" description="Low complexity" evidence="1">
    <location>
        <begin position="552"/>
        <end position="561"/>
    </location>
</feature>
<feature type="compositionally biased region" description="Basic residues" evidence="1">
    <location>
        <begin position="596"/>
        <end position="609"/>
    </location>
</feature>
<evidence type="ECO:0000313" key="4">
    <source>
        <dbReference type="EMBL" id="KUN57753.1"/>
    </source>
</evidence>
<dbReference type="InterPro" id="IPR027417">
    <property type="entry name" value="P-loop_NTPase"/>
</dbReference>
<dbReference type="PANTHER" id="PTHR46082:SF6">
    <property type="entry name" value="AAA+ ATPASE DOMAIN-CONTAINING PROTEIN-RELATED"/>
    <property type="match status" value="1"/>
</dbReference>
<dbReference type="InterPro" id="IPR053137">
    <property type="entry name" value="NLR-like"/>
</dbReference>
<dbReference type="Gene3D" id="3.40.50.300">
    <property type="entry name" value="P-loop containing nucleotide triphosphate hydrolases"/>
    <property type="match status" value="1"/>
</dbReference>
<feature type="domain" description="NB-ARC" evidence="2">
    <location>
        <begin position="43"/>
        <end position="160"/>
    </location>
</feature>
<dbReference type="STRING" id="58343.AQJ46_45895"/>
<dbReference type="Gene3D" id="1.25.40.10">
    <property type="entry name" value="Tetratricopeptide repeat domain"/>
    <property type="match status" value="1"/>
</dbReference>
<sequence>MQTQWPVRVGVVPRAADCFQNRAQAAELEWPPTGGDTQARCQVLTGMGGVGKTQLAAWQARQMLAAGDVEVRVWVTAVSRQAVIDAYVRAAAMILHADPEDGETAAHRFLEWLETVAVPRPARWLVVLDDLSDPADLTGLWPPDSPHGRTLVTTRARDAALTGRERRLVPVGLFTAAEATGYLAASLAHHGRTEPEGELAALAEELGCLPLALSQAAAYLIDAGMSSTEYRGRLRDRARSMADHQPATLPDDQTHGVAAAWSLSLDRADALPPAGVARRLIQLSAMLDSNGIPQAVLTSDPAFLADPAGTRQAAPVPAEDAEAALRVLHRLNLVDHTLETPHTAVRVHQLIQRAVRETLTRRQREDLAQACADALLAVWPDIERDTAYAQALRANTIVLTVGGREGLDHLGTQQVLIRSGRSLAESGQVTASCEYFQQLIISLTAALGPGHPQVLTARFSLGHWTGRAGDIAGAVSEFAVLLPDMIHVLGPQHPDTLAARANLEYWRSRTGGVEEAVAAFQDRSVGTNRPPRSSSSLPCGRRSSLTSHGPTSSQLSSAASSRARERTAGPRVTGGRRSRRRCAVRRRCRPAWSRPRSGRSRRAGRRRGIRCPGGPGARATGTRERGPQVQGGRAAECRTRRSACAVGRP</sequence>
<comment type="caution">
    <text evidence="4">The sequence shown here is derived from an EMBL/GenBank/DDBJ whole genome shotgun (WGS) entry which is preliminary data.</text>
</comment>
<dbReference type="PRINTS" id="PR00364">
    <property type="entry name" value="DISEASERSIST"/>
</dbReference>
<dbReference type="InterPro" id="IPR056681">
    <property type="entry name" value="DUF7779"/>
</dbReference>
<gene>
    <name evidence="4" type="ORF">AQJ46_45895</name>
</gene>
<dbReference type="SUPFAM" id="SSF52540">
    <property type="entry name" value="P-loop containing nucleoside triphosphate hydrolases"/>
    <property type="match status" value="1"/>
</dbReference>
<dbReference type="InterPro" id="IPR002182">
    <property type="entry name" value="NB-ARC"/>
</dbReference>
<dbReference type="EMBL" id="LMWU01000068">
    <property type="protein sequence ID" value="KUN57753.1"/>
    <property type="molecule type" value="Genomic_DNA"/>
</dbReference>
<feature type="compositionally biased region" description="Basic residues" evidence="1">
    <location>
        <begin position="574"/>
        <end position="589"/>
    </location>
</feature>
<reference evidence="4" key="1">
    <citation type="submission" date="2015-10" db="EMBL/GenBank/DDBJ databases">
        <title>Draft genome sequence of Streptomyces canus DSM 40017, type strain for the species Streptomyces canus.</title>
        <authorList>
            <person name="Ruckert C."/>
            <person name="Winkler A."/>
            <person name="Kalinowski J."/>
            <person name="Kampfer P."/>
            <person name="Glaeser S."/>
        </authorList>
    </citation>
    <scope>NUCLEOTIDE SEQUENCE [LARGE SCALE GENOMIC DNA]</scope>
    <source>
        <strain evidence="4">DSM 40017</strain>
    </source>
</reference>
<feature type="region of interest" description="Disordered" evidence="1">
    <location>
        <begin position="519"/>
        <end position="635"/>
    </location>
</feature>
<dbReference type="AlphaFoldDB" id="A0A101RLJ9"/>
<name>A0A101RLJ9_9ACTN</name>
<dbReference type="Proteomes" id="UP000053669">
    <property type="component" value="Unassembled WGS sequence"/>
</dbReference>
<dbReference type="Pfam" id="PF25000">
    <property type="entry name" value="DUF7779"/>
    <property type="match status" value="1"/>
</dbReference>
<accession>A0A101RLJ9</accession>
<dbReference type="GO" id="GO:0043531">
    <property type="term" value="F:ADP binding"/>
    <property type="evidence" value="ECO:0007669"/>
    <property type="project" value="InterPro"/>
</dbReference>
<dbReference type="InterPro" id="IPR011990">
    <property type="entry name" value="TPR-like_helical_dom_sf"/>
</dbReference>
<dbReference type="PANTHER" id="PTHR46082">
    <property type="entry name" value="ATP/GTP-BINDING PROTEIN-RELATED"/>
    <property type="match status" value="1"/>
</dbReference>
<evidence type="ECO:0000259" key="2">
    <source>
        <dbReference type="Pfam" id="PF00931"/>
    </source>
</evidence>
<feature type="compositionally biased region" description="Low complexity" evidence="1">
    <location>
        <begin position="529"/>
        <end position="544"/>
    </location>
</feature>